<evidence type="ECO:0000256" key="6">
    <source>
        <dbReference type="RuleBase" id="RU003847"/>
    </source>
</evidence>
<dbReference type="AlphaFoldDB" id="A0A6N7EXE0"/>
<dbReference type="NCBIfam" id="TIGR00691">
    <property type="entry name" value="spoT_relA"/>
    <property type="match status" value="1"/>
</dbReference>
<organism evidence="9 10">
    <name type="scientific">Ostreibacterium oceani</name>
    <dbReference type="NCBI Taxonomy" id="2654998"/>
    <lineage>
        <taxon>Bacteria</taxon>
        <taxon>Pseudomonadati</taxon>
        <taxon>Pseudomonadota</taxon>
        <taxon>Gammaproteobacteria</taxon>
        <taxon>Cardiobacteriales</taxon>
        <taxon>Ostreibacteriaceae</taxon>
        <taxon>Ostreibacterium</taxon>
    </lineage>
</organism>
<dbReference type="InterPro" id="IPR004095">
    <property type="entry name" value="TGS"/>
</dbReference>
<dbReference type="SUPFAM" id="SSF55021">
    <property type="entry name" value="ACT-like"/>
    <property type="match status" value="1"/>
</dbReference>
<sequence length="703" mass="79465">MKQLFDNALLQPSPDALCRDLAVFYPDEASRLCAEETAQLLANLGMAVEVIRVGYVGRLRLQPEGLPAAAWTALNAVEQSLVTELEKLNLIDILHENKNQDIEKLRQMLIAMANDIRVVVIKLALQLVAMRHLSEYPEAKRLQLALQTRDIQAPLANRLGIAKIKWELEDLALKALEPTTYRLISSSLSEQRREREAYVESVIQQLQTELAGEGITQAKIYGRAKHINSIFSKMKKKHKRLEEIYDLLALRVQVDNLRDCYTVLGIVHSLWQHIPSEFDDYIANPKPNGYQSLHTAVVGPEGKTIEIQIRTHQMHEFAEHGVAAHWRYKENNAKSTVSEQQINWLRSLIAEPDEDLVEEFTAEIAEDRIYVITPQGKVMDLPNGATALDFAYHVHTDIGHRTKGARVNGHIVPISQALQTGDTVEILTGPKNQPSRDWLNSQYLKSPRARAKVRYFFKQLERDRAIEEGRDLLEGQLSRLHFSPKASVLLDAAKRFNYKTLEDLHAALGFGDLGLVAVVNYIEQQHTNNKIDFDDIETRLSRIPIRHHKKKSGSVTIAGIDDLLISMATCCNPVPPEPITGYITKTKGIRIHRHDCKNLQAMAITHPDNTITVEWVPGLYGFSTLLHIQGQDRIGLLRDISQALVNEGVTIQKANFGRDEDLNINLQMQITVHDTDHLHRALEKIKQIKNIQSAIRVEGSLSS</sequence>
<dbReference type="InterPro" id="IPR007685">
    <property type="entry name" value="RelA_SpoT"/>
</dbReference>
<dbReference type="InterPro" id="IPR004811">
    <property type="entry name" value="RelA/Spo_fam"/>
</dbReference>
<dbReference type="InterPro" id="IPR012676">
    <property type="entry name" value="TGS-like"/>
</dbReference>
<evidence type="ECO:0000256" key="3">
    <source>
        <dbReference type="ARBA" id="ARBA00029754"/>
    </source>
</evidence>
<dbReference type="FunFam" id="3.10.20.30:FF:000002">
    <property type="entry name" value="GTP pyrophosphokinase (RelA/SpoT)"/>
    <property type="match status" value="1"/>
</dbReference>
<dbReference type="SUPFAM" id="SSF109604">
    <property type="entry name" value="HD-domain/PDEase-like"/>
    <property type="match status" value="1"/>
</dbReference>
<dbReference type="Gene3D" id="3.30.70.260">
    <property type="match status" value="1"/>
</dbReference>
<comment type="pathway">
    <text evidence="2">Purine metabolism.</text>
</comment>
<dbReference type="Proteomes" id="UP000471298">
    <property type="component" value="Unassembled WGS sequence"/>
</dbReference>
<dbReference type="Pfam" id="PF13328">
    <property type="entry name" value="HD_4"/>
    <property type="match status" value="1"/>
</dbReference>
<evidence type="ECO:0000259" key="8">
    <source>
        <dbReference type="PROSITE" id="PS51880"/>
    </source>
</evidence>
<dbReference type="GO" id="GO:0015969">
    <property type="term" value="P:guanosine tetraphosphate metabolic process"/>
    <property type="evidence" value="ECO:0007669"/>
    <property type="project" value="InterPro"/>
</dbReference>
<dbReference type="InterPro" id="IPR012675">
    <property type="entry name" value="Beta-grasp_dom_sf"/>
</dbReference>
<dbReference type="InterPro" id="IPR045865">
    <property type="entry name" value="ACT-like_dom_sf"/>
</dbReference>
<dbReference type="Gene3D" id="3.30.460.10">
    <property type="entry name" value="Beta Polymerase, domain 2"/>
    <property type="match status" value="1"/>
</dbReference>
<feature type="domain" description="TGS" evidence="8">
    <location>
        <begin position="367"/>
        <end position="428"/>
    </location>
</feature>
<dbReference type="EMBL" id="WHNW01000001">
    <property type="protein sequence ID" value="MPV85138.1"/>
    <property type="molecule type" value="Genomic_DNA"/>
</dbReference>
<dbReference type="InParanoid" id="A0A6N7EXE0"/>
<dbReference type="GO" id="GO:0008893">
    <property type="term" value="F:guanosine-3',5'-bis(diphosphate) 3'-diphosphatase activity"/>
    <property type="evidence" value="ECO:0007669"/>
    <property type="project" value="TreeGrafter"/>
</dbReference>
<dbReference type="PROSITE" id="PS51671">
    <property type="entry name" value="ACT"/>
    <property type="match status" value="1"/>
</dbReference>
<dbReference type="Pfam" id="PF04607">
    <property type="entry name" value="RelA_SpoT"/>
    <property type="match status" value="1"/>
</dbReference>
<dbReference type="Pfam" id="PF13291">
    <property type="entry name" value="ACT_4"/>
    <property type="match status" value="1"/>
</dbReference>
<dbReference type="Pfam" id="PF19296">
    <property type="entry name" value="RelA_AH_RIS"/>
    <property type="match status" value="1"/>
</dbReference>
<dbReference type="Pfam" id="PF02824">
    <property type="entry name" value="TGS"/>
    <property type="match status" value="1"/>
</dbReference>
<name>A0A6N7EXE0_9GAMM</name>
<proteinExistence type="inferred from homology"/>
<evidence type="ECO:0000313" key="9">
    <source>
        <dbReference type="EMBL" id="MPV85138.1"/>
    </source>
</evidence>
<gene>
    <name evidence="9" type="ORF">GCU85_00120</name>
</gene>
<reference evidence="9 10" key="1">
    <citation type="submission" date="2019-10" db="EMBL/GenBank/DDBJ databases">
        <title>Cardiobacteriales fam. a chemoheterotrophic member of the order Cardiobacteriales, and proposal of Cardiobacteriales fam. nov.</title>
        <authorList>
            <person name="Wang C."/>
        </authorList>
    </citation>
    <scope>NUCLEOTIDE SEQUENCE [LARGE SCALE GENOMIC DNA]</scope>
    <source>
        <strain evidence="9 10">ML27</strain>
    </source>
</reference>
<dbReference type="Gene3D" id="3.10.20.30">
    <property type="match status" value="1"/>
</dbReference>
<dbReference type="InterPro" id="IPR033655">
    <property type="entry name" value="TGS_RelA/SpoT"/>
</dbReference>
<dbReference type="RefSeq" id="WP_152808107.1">
    <property type="nucleotide sequence ID" value="NZ_WHNW01000001.1"/>
</dbReference>
<dbReference type="PANTHER" id="PTHR21262:SF31">
    <property type="entry name" value="GTP PYROPHOSPHOKINASE"/>
    <property type="match status" value="1"/>
</dbReference>
<dbReference type="PROSITE" id="PS51880">
    <property type="entry name" value="TGS"/>
    <property type="match status" value="1"/>
</dbReference>
<dbReference type="GO" id="GO:0015949">
    <property type="term" value="P:nucleobase-containing small molecule interconversion"/>
    <property type="evidence" value="ECO:0007669"/>
    <property type="project" value="UniProtKB-ARBA"/>
</dbReference>
<evidence type="ECO:0000256" key="1">
    <source>
        <dbReference type="ARBA" id="ARBA00019852"/>
    </source>
</evidence>
<comment type="function">
    <text evidence="6">In eubacteria ppGpp (guanosine 3'-diphosphate 5'-diphosphate) is a mediator of the stringent response that coordinates a variety of cellular activities in response to changes in nutritional abundance.</text>
</comment>
<evidence type="ECO:0000256" key="2">
    <source>
        <dbReference type="ARBA" id="ARBA00025704"/>
    </source>
</evidence>
<protein>
    <recommendedName>
        <fullName evidence="1">GTP pyrophosphokinase</fullName>
    </recommendedName>
    <alternativeName>
        <fullName evidence="4">(p)ppGpp synthase</fullName>
    </alternativeName>
    <alternativeName>
        <fullName evidence="3">ATP:GTP 3'-pyrophosphotransferase</fullName>
    </alternativeName>
    <alternativeName>
        <fullName evidence="5">ppGpp synthase I</fullName>
    </alternativeName>
</protein>
<keyword evidence="10" id="KW-1185">Reference proteome</keyword>
<evidence type="ECO:0000256" key="5">
    <source>
        <dbReference type="ARBA" id="ARBA00033308"/>
    </source>
</evidence>
<dbReference type="SMART" id="SM00954">
    <property type="entry name" value="RelA_SpoT"/>
    <property type="match status" value="1"/>
</dbReference>
<dbReference type="InterPro" id="IPR002912">
    <property type="entry name" value="ACT_dom"/>
</dbReference>
<dbReference type="Gene3D" id="1.10.3210.10">
    <property type="entry name" value="Hypothetical protein af1432"/>
    <property type="match status" value="1"/>
</dbReference>
<dbReference type="GO" id="GO:0005886">
    <property type="term" value="C:plasma membrane"/>
    <property type="evidence" value="ECO:0007669"/>
    <property type="project" value="TreeGrafter"/>
</dbReference>
<evidence type="ECO:0000313" key="10">
    <source>
        <dbReference type="Proteomes" id="UP000471298"/>
    </source>
</evidence>
<dbReference type="InterPro" id="IPR043519">
    <property type="entry name" value="NT_sf"/>
</dbReference>
<dbReference type="PANTHER" id="PTHR21262">
    <property type="entry name" value="GUANOSINE-3',5'-BIS DIPHOSPHATE 3'-PYROPHOSPHOHYDROLASE"/>
    <property type="match status" value="1"/>
</dbReference>
<dbReference type="FunCoup" id="A0A6N7EXE0">
    <property type="interactions" value="232"/>
</dbReference>
<dbReference type="InterPro" id="IPR045600">
    <property type="entry name" value="RelA/SpoT_AH_RIS"/>
</dbReference>
<feature type="domain" description="ACT" evidence="7">
    <location>
        <begin position="625"/>
        <end position="702"/>
    </location>
</feature>
<dbReference type="SUPFAM" id="SSF81271">
    <property type="entry name" value="TGS-like"/>
    <property type="match status" value="1"/>
</dbReference>
<evidence type="ECO:0000259" key="7">
    <source>
        <dbReference type="PROSITE" id="PS51671"/>
    </source>
</evidence>
<dbReference type="GO" id="GO:0008728">
    <property type="term" value="F:GTP diphosphokinase activity"/>
    <property type="evidence" value="ECO:0007669"/>
    <property type="project" value="TreeGrafter"/>
</dbReference>
<dbReference type="SUPFAM" id="SSF81301">
    <property type="entry name" value="Nucleotidyltransferase"/>
    <property type="match status" value="1"/>
</dbReference>
<dbReference type="CDD" id="cd01668">
    <property type="entry name" value="TGS_RSH"/>
    <property type="match status" value="1"/>
</dbReference>
<dbReference type="CDD" id="cd04876">
    <property type="entry name" value="ACT_RelA-SpoT"/>
    <property type="match status" value="1"/>
</dbReference>
<dbReference type="CDD" id="cd05399">
    <property type="entry name" value="NT_Rel-Spo_like"/>
    <property type="match status" value="1"/>
</dbReference>
<accession>A0A6N7EXE0</accession>
<dbReference type="GO" id="GO:0042594">
    <property type="term" value="P:response to starvation"/>
    <property type="evidence" value="ECO:0007669"/>
    <property type="project" value="TreeGrafter"/>
</dbReference>
<comment type="similarity">
    <text evidence="6">Belongs to the relA/spoT family.</text>
</comment>
<evidence type="ECO:0000256" key="4">
    <source>
        <dbReference type="ARBA" id="ARBA00032407"/>
    </source>
</evidence>
<comment type="caution">
    <text evidence="9">The sequence shown here is derived from an EMBL/GenBank/DDBJ whole genome shotgun (WGS) entry which is preliminary data.</text>
</comment>
<dbReference type="FunFam" id="3.30.460.10:FF:000001">
    <property type="entry name" value="GTP pyrophosphokinase RelA"/>
    <property type="match status" value="1"/>
</dbReference>